<accession>A0A2I1M9X2</accession>
<proteinExistence type="predicted"/>
<evidence type="ECO:0000313" key="4">
    <source>
        <dbReference type="Proteomes" id="UP000234335"/>
    </source>
</evidence>
<dbReference type="InterPro" id="IPR036986">
    <property type="entry name" value="S4_RNA-bd_sf"/>
</dbReference>
<reference evidence="3 4" key="1">
    <citation type="submission" date="2017-12" db="EMBL/GenBank/DDBJ databases">
        <title>Phylogenetic diversity of female urinary microbiome.</title>
        <authorList>
            <person name="Thomas-White K."/>
            <person name="Wolfe A.J."/>
        </authorList>
    </citation>
    <scope>NUCLEOTIDE SEQUENCE [LARGE SCALE GENOMIC DNA]</scope>
    <source>
        <strain evidence="3 4">UMB0119</strain>
    </source>
</reference>
<dbReference type="Pfam" id="PF17774">
    <property type="entry name" value="YlmH_RBD"/>
    <property type="match status" value="1"/>
</dbReference>
<name>A0A2I1M9X2_9FIRM</name>
<dbReference type="Proteomes" id="UP000234335">
    <property type="component" value="Unassembled WGS sequence"/>
</dbReference>
<dbReference type="SUPFAM" id="SSF55174">
    <property type="entry name" value="Alpha-L RNA-binding motif"/>
    <property type="match status" value="1"/>
</dbReference>
<dbReference type="AlphaFoldDB" id="A0A2I1M9X2"/>
<dbReference type="Gene3D" id="3.30.1370.160">
    <property type="match status" value="1"/>
</dbReference>
<dbReference type="GO" id="GO:0003723">
    <property type="term" value="F:RNA binding"/>
    <property type="evidence" value="ECO:0007669"/>
    <property type="project" value="UniProtKB-KW"/>
</dbReference>
<dbReference type="Pfam" id="PF01479">
    <property type="entry name" value="S4"/>
    <property type="match status" value="1"/>
</dbReference>
<dbReference type="InterPro" id="IPR002942">
    <property type="entry name" value="S4_RNA-bd"/>
</dbReference>
<comment type="caution">
    <text evidence="3">The sequence shown here is derived from an EMBL/GenBank/DDBJ whole genome shotgun (WGS) entry which is preliminary data.</text>
</comment>
<keyword evidence="1" id="KW-0694">RNA-binding</keyword>
<dbReference type="Gene3D" id="3.30.70.330">
    <property type="match status" value="1"/>
</dbReference>
<evidence type="ECO:0000256" key="1">
    <source>
        <dbReference type="PROSITE-ProRule" id="PRU00182"/>
    </source>
</evidence>
<dbReference type="RefSeq" id="WP_101540033.1">
    <property type="nucleotide sequence ID" value="NZ_PKGS01000002.1"/>
</dbReference>
<keyword evidence="4" id="KW-1185">Reference proteome</keyword>
<dbReference type="EMBL" id="PKGS01000002">
    <property type="protein sequence ID" value="PKZ16934.1"/>
    <property type="molecule type" value="Genomic_DNA"/>
</dbReference>
<evidence type="ECO:0000313" key="3">
    <source>
        <dbReference type="EMBL" id="PKZ16934.1"/>
    </source>
</evidence>
<dbReference type="InterPro" id="IPR040591">
    <property type="entry name" value="RqcP2_RBD"/>
</dbReference>
<dbReference type="InterPro" id="IPR012677">
    <property type="entry name" value="Nucleotide-bd_a/b_plait_sf"/>
</dbReference>
<dbReference type="PROSITE" id="PS50889">
    <property type="entry name" value="S4"/>
    <property type="match status" value="1"/>
</dbReference>
<feature type="domain" description="RNA-binding S4" evidence="2">
    <location>
        <begin position="179"/>
        <end position="239"/>
    </location>
</feature>
<sequence length="255" mass="29505">MSLKYNLDFINDKSKKSTIKKAIAILERSYYTNLEESSFFLDPYEQEVIESIANKNNIDLKFIGGNDLAERKIFIANFFYEPIEESNYIRILEFNHQGLSHPDVLGSLMSLNIDRESIGDIVINGDCCQFVALKKYANFIKYNLKKIKREVIDIELKKDNLLDIQAIDYTRYSGFVSSLRLDNIISEFTNTSRSKAKEIIKAKFVKVNYEIITDPSKIVSKASMISIRKQGRFIFDDITATSKKGNMHITYRKLK</sequence>
<dbReference type="CDD" id="cd00165">
    <property type="entry name" value="S4"/>
    <property type="match status" value="1"/>
</dbReference>
<organism evidence="3 4">
    <name type="scientific">Anaerococcus octavius</name>
    <dbReference type="NCBI Taxonomy" id="54007"/>
    <lineage>
        <taxon>Bacteria</taxon>
        <taxon>Bacillati</taxon>
        <taxon>Bacillota</taxon>
        <taxon>Tissierellia</taxon>
        <taxon>Tissierellales</taxon>
        <taxon>Peptoniphilaceae</taxon>
        <taxon>Anaerococcus</taxon>
    </lineage>
</organism>
<dbReference type="SMART" id="SM00363">
    <property type="entry name" value="S4"/>
    <property type="match status" value="1"/>
</dbReference>
<protein>
    <submittedName>
        <fullName evidence="3">RNA-binding protein</fullName>
    </submittedName>
</protein>
<evidence type="ECO:0000259" key="2">
    <source>
        <dbReference type="SMART" id="SM00363"/>
    </source>
</evidence>
<gene>
    <name evidence="3" type="ORF">CYJ34_03875</name>
</gene>
<dbReference type="Gene3D" id="3.10.290.10">
    <property type="entry name" value="RNA-binding S4 domain"/>
    <property type="match status" value="1"/>
</dbReference>